<keyword evidence="4" id="KW-1185">Reference proteome</keyword>
<feature type="signal peptide" evidence="2">
    <location>
        <begin position="1"/>
        <end position="27"/>
    </location>
</feature>
<name>A0A318KBZ2_9FIRM</name>
<dbReference type="Proteomes" id="UP000247612">
    <property type="component" value="Unassembled WGS sequence"/>
</dbReference>
<feature type="compositionally biased region" description="Basic and acidic residues" evidence="1">
    <location>
        <begin position="458"/>
        <end position="483"/>
    </location>
</feature>
<protein>
    <submittedName>
        <fullName evidence="3">Uncharacterized protein DUF4353</fullName>
    </submittedName>
</protein>
<dbReference type="PROSITE" id="PS51257">
    <property type="entry name" value="PROKAR_LIPOPROTEIN"/>
    <property type="match status" value="1"/>
</dbReference>
<gene>
    <name evidence="3" type="ORF">DES51_1263</name>
</gene>
<dbReference type="InterPro" id="IPR025584">
    <property type="entry name" value="Cthe_2159"/>
</dbReference>
<dbReference type="OrthoDB" id="9812829at2"/>
<dbReference type="EMBL" id="QJKH01000026">
    <property type="protein sequence ID" value="PXX74084.1"/>
    <property type="molecule type" value="Genomic_DNA"/>
</dbReference>
<feature type="region of interest" description="Disordered" evidence="1">
    <location>
        <begin position="438"/>
        <end position="508"/>
    </location>
</feature>
<evidence type="ECO:0000313" key="4">
    <source>
        <dbReference type="Proteomes" id="UP000247612"/>
    </source>
</evidence>
<dbReference type="Pfam" id="PF14262">
    <property type="entry name" value="Cthe_2159"/>
    <property type="match status" value="1"/>
</dbReference>
<proteinExistence type="predicted"/>
<dbReference type="AlphaFoldDB" id="A0A318KBZ2"/>
<evidence type="ECO:0000256" key="1">
    <source>
        <dbReference type="SAM" id="MobiDB-lite"/>
    </source>
</evidence>
<feature type="chain" id="PRO_5016418232" evidence="2">
    <location>
        <begin position="28"/>
        <end position="525"/>
    </location>
</feature>
<comment type="caution">
    <text evidence="3">The sequence shown here is derived from an EMBL/GenBank/DDBJ whole genome shotgun (WGS) entry which is preliminary data.</text>
</comment>
<dbReference type="STRING" id="1034346.GCA_000313565_00881"/>
<accession>A0A318KBZ2</accession>
<evidence type="ECO:0000313" key="3">
    <source>
        <dbReference type="EMBL" id="PXX74084.1"/>
    </source>
</evidence>
<reference evidence="3 4" key="1">
    <citation type="submission" date="2018-05" db="EMBL/GenBank/DDBJ databases">
        <title>Genomic Encyclopedia of Type Strains, Phase IV (KMG-IV): sequencing the most valuable type-strain genomes for metagenomic binning, comparative biology and taxonomic classification.</title>
        <authorList>
            <person name="Goeker M."/>
        </authorList>
    </citation>
    <scope>NUCLEOTIDE SEQUENCE [LARGE SCALE GENOMIC DNA]</scope>
    <source>
        <strain evidence="3 4">JC118</strain>
    </source>
</reference>
<feature type="compositionally biased region" description="Gly residues" evidence="1">
    <location>
        <begin position="439"/>
        <end position="449"/>
    </location>
</feature>
<evidence type="ECO:0000256" key="2">
    <source>
        <dbReference type="SAM" id="SignalP"/>
    </source>
</evidence>
<keyword evidence="2" id="KW-0732">Signal</keyword>
<dbReference type="RefSeq" id="WP_022937194.1">
    <property type="nucleotide sequence ID" value="NZ_CABKRQ010000002.1"/>
</dbReference>
<organism evidence="3 4">
    <name type="scientific">Dielma fastidiosa</name>
    <dbReference type="NCBI Taxonomy" id="1034346"/>
    <lineage>
        <taxon>Bacteria</taxon>
        <taxon>Bacillati</taxon>
        <taxon>Bacillota</taxon>
        <taxon>Erysipelotrichia</taxon>
        <taxon>Erysipelotrichales</taxon>
        <taxon>Erysipelotrichaceae</taxon>
        <taxon>Dielma</taxon>
    </lineage>
</organism>
<sequence length="525" mass="55146">MNSTKQRLTAWLIAGALAGTLSGCSSANTNTDLSQTDNSFDGTVITLADEGVLVDGQAASTDSSSKVYVSNDIIYYEEGKDDSYGEGSTADEHSAEEAAKHTVVNITEPGNYSVSGSLSYGQILIDLGEDANENPEAVVNLTLNNVNLTSTVSSAIVALNAYECSAESAAEPSKDVDTADAGFNLILADDSVNVINGSHVAKIYKEETTKKKYKFDGAIESKVSMNINGEEKGNGQLTVNADNEGIETYMHLTINGGVLTVNSADDSLNANEDNISVITINGGTITCDAGNGEEGDGIDSNGWIVISGGTIIASANPSSMDSGVDSDLGIYINGGTLLASGNMYDEIAAESAQNFIVLNFTEKQHEEDLIVLKNSDDEAIAAFYAVNDYTVLVYSSDQLAEGDYTAAKAASVTGELNGSIYTKISDADITAQLEYSTSGGRGMGHGGFGMKPEGMNEDDLKKPDGEKDENRMGKPEGDMKEPPENGGEMSQGLPDFNGQDDDSEKLTSFTLSKGGTFLYSVAEQK</sequence>